<dbReference type="Proteomes" id="UP000241222">
    <property type="component" value="Unassembled WGS sequence"/>
</dbReference>
<comment type="caution">
    <text evidence="1">The sequence shown here is derived from an EMBL/GenBank/DDBJ whole genome shotgun (WGS) entry which is preliminary data.</text>
</comment>
<protein>
    <submittedName>
        <fullName evidence="1">Uncharacterized protein</fullName>
    </submittedName>
</protein>
<sequence>MATGSLQDEVKRTMLKEYSCQWNDAGSTIVAGLLQVRPKGATQVAPALFWAEKSGSMDQGPWTITRLLLPDMPSKHPFRSSAPSLNPQSVFYMYIILLYWLNV</sequence>
<dbReference type="OrthoDB" id="5821346at2"/>
<dbReference type="AlphaFoldDB" id="A0A2T3IKG7"/>
<organism evidence="1 2">
    <name type="scientific">Photobacterium lutimaris</name>
    <dbReference type="NCBI Taxonomy" id="388278"/>
    <lineage>
        <taxon>Bacteria</taxon>
        <taxon>Pseudomonadati</taxon>
        <taxon>Pseudomonadota</taxon>
        <taxon>Gammaproteobacteria</taxon>
        <taxon>Vibrionales</taxon>
        <taxon>Vibrionaceae</taxon>
        <taxon>Photobacterium</taxon>
    </lineage>
</organism>
<gene>
    <name evidence="1" type="ORF">C9I99_25585</name>
</gene>
<dbReference type="EMBL" id="PYMH01000022">
    <property type="protein sequence ID" value="PSU28851.1"/>
    <property type="molecule type" value="Genomic_DNA"/>
</dbReference>
<evidence type="ECO:0000313" key="2">
    <source>
        <dbReference type="Proteomes" id="UP000241222"/>
    </source>
</evidence>
<name>A0A2T3IKG7_9GAMM</name>
<reference evidence="1 2" key="1">
    <citation type="submission" date="2018-03" db="EMBL/GenBank/DDBJ databases">
        <title>Whole genome sequencing of Histamine producing bacteria.</title>
        <authorList>
            <person name="Butler K."/>
        </authorList>
    </citation>
    <scope>NUCLEOTIDE SEQUENCE [LARGE SCALE GENOMIC DNA]</scope>
    <source>
        <strain evidence="1 2">JCM 13586</strain>
    </source>
</reference>
<evidence type="ECO:0000313" key="1">
    <source>
        <dbReference type="EMBL" id="PSU28851.1"/>
    </source>
</evidence>
<keyword evidence="2" id="KW-1185">Reference proteome</keyword>
<proteinExistence type="predicted"/>
<accession>A0A2T3IKG7</accession>